<dbReference type="SUPFAM" id="SSF109604">
    <property type="entry name" value="HD-domain/PDEase-like"/>
    <property type="match status" value="2"/>
</dbReference>
<organism evidence="2 3">
    <name type="scientific">Blautia intestinihominis</name>
    <dbReference type="NCBI Taxonomy" id="3133152"/>
    <lineage>
        <taxon>Bacteria</taxon>
        <taxon>Bacillati</taxon>
        <taxon>Bacillota</taxon>
        <taxon>Clostridia</taxon>
        <taxon>Lachnospirales</taxon>
        <taxon>Lachnospiraceae</taxon>
        <taxon>Blautia</taxon>
    </lineage>
</organism>
<dbReference type="InterPro" id="IPR003607">
    <property type="entry name" value="HD/PDEase_dom"/>
</dbReference>
<feature type="domain" description="HD-GYP" evidence="1">
    <location>
        <begin position="170"/>
        <end position="259"/>
    </location>
</feature>
<dbReference type="PANTHER" id="PTHR43155">
    <property type="entry name" value="CYCLIC DI-GMP PHOSPHODIESTERASE PA4108-RELATED"/>
    <property type="match status" value="1"/>
</dbReference>
<dbReference type="EMBL" id="JBBMEI010000034">
    <property type="protein sequence ID" value="MEQ2358926.1"/>
    <property type="molecule type" value="Genomic_DNA"/>
</dbReference>
<dbReference type="Pfam" id="PF13487">
    <property type="entry name" value="HD_5"/>
    <property type="match status" value="1"/>
</dbReference>
<keyword evidence="3" id="KW-1185">Reference proteome</keyword>
<dbReference type="CDD" id="cd00077">
    <property type="entry name" value="HDc"/>
    <property type="match status" value="2"/>
</dbReference>
<sequence length="259" mass="29569">MGIQGQSLQDLAECALLHDNAVAQYIQEELQNDALRNGVTKLGRHCTIGEKILKNIPFHNDVSNVILYPPHENADGSEPFGKQWNEVPFFARIIHMCDTIDIFCRSMKSASDEWKRTEEFVIKSKDKLFDSFCVEVFFNAFSDEKIHMIDNETLDTMLWKKVPRIKLELNFAQIKAIADLFAHIVDYKSPFTSNHSMGVAEGAEKISRFMGFDEDICQKMYIAGALHDIGKVAIGNEILEKPEKLTDEEFKTMKHHAVL</sequence>
<dbReference type="Gene3D" id="1.10.3210.10">
    <property type="entry name" value="Hypothetical protein af1432"/>
    <property type="match status" value="2"/>
</dbReference>
<dbReference type="PROSITE" id="PS51832">
    <property type="entry name" value="HD_GYP"/>
    <property type="match status" value="1"/>
</dbReference>
<comment type="caution">
    <text evidence="2">The sequence shown here is derived from an EMBL/GenBank/DDBJ whole genome shotgun (WGS) entry which is preliminary data.</text>
</comment>
<protein>
    <submittedName>
        <fullName evidence="2">HD domain-containing phosphohydrolase</fullName>
    </submittedName>
</protein>
<accession>A0ABV1ALP3</accession>
<reference evidence="2 3" key="1">
    <citation type="submission" date="2024-03" db="EMBL/GenBank/DDBJ databases">
        <title>Human intestinal bacterial collection.</title>
        <authorList>
            <person name="Pauvert C."/>
            <person name="Hitch T.C.A."/>
            <person name="Clavel T."/>
        </authorList>
    </citation>
    <scope>NUCLEOTIDE SEQUENCE [LARGE SCALE GENOMIC DNA]</scope>
    <source>
        <strain evidence="2 3">CLA-AA-H95</strain>
    </source>
</reference>
<dbReference type="Proteomes" id="UP001446032">
    <property type="component" value="Unassembled WGS sequence"/>
</dbReference>
<evidence type="ECO:0000313" key="2">
    <source>
        <dbReference type="EMBL" id="MEQ2358926.1"/>
    </source>
</evidence>
<proteinExistence type="predicted"/>
<dbReference type="InterPro" id="IPR037522">
    <property type="entry name" value="HD_GYP_dom"/>
</dbReference>
<gene>
    <name evidence="2" type="ORF">WMO75_11425</name>
</gene>
<dbReference type="PANTHER" id="PTHR43155:SF1">
    <property type="entry name" value="3'3'-CGAMP-SPECIFIC PHOSPHODIESTERASE 1"/>
    <property type="match status" value="1"/>
</dbReference>
<evidence type="ECO:0000313" key="3">
    <source>
        <dbReference type="Proteomes" id="UP001446032"/>
    </source>
</evidence>
<evidence type="ECO:0000259" key="1">
    <source>
        <dbReference type="PROSITE" id="PS51832"/>
    </source>
</evidence>
<name>A0ABV1ALP3_9FIRM</name>
<dbReference type="RefSeq" id="WP_244093789.1">
    <property type="nucleotide sequence ID" value="NZ_JBBMEI010000034.1"/>
</dbReference>